<gene>
    <name evidence="2" type="ORF">C9374_004598</name>
</gene>
<feature type="region of interest" description="Disordered" evidence="1">
    <location>
        <begin position="228"/>
        <end position="257"/>
    </location>
</feature>
<dbReference type="Proteomes" id="UP000816034">
    <property type="component" value="Unassembled WGS sequence"/>
</dbReference>
<reference evidence="2 3" key="1">
    <citation type="journal article" date="2018" name="BMC Genomics">
        <title>The genome of Naegleria lovaniensis, the basis for a comparative approach to unravel pathogenicity factors of the human pathogenic amoeba N. fowleri.</title>
        <authorList>
            <person name="Liechti N."/>
            <person name="Schurch N."/>
            <person name="Bruggmann R."/>
            <person name="Wittwer M."/>
        </authorList>
    </citation>
    <scope>NUCLEOTIDE SEQUENCE [LARGE SCALE GENOMIC DNA]</scope>
    <source>
        <strain evidence="2 3">ATCC 30569</strain>
    </source>
</reference>
<keyword evidence="3" id="KW-1185">Reference proteome</keyword>
<comment type="caution">
    <text evidence="2">The sequence shown here is derived from an EMBL/GenBank/DDBJ whole genome shotgun (WGS) entry which is preliminary data.</text>
</comment>
<evidence type="ECO:0000313" key="2">
    <source>
        <dbReference type="EMBL" id="KAG2383261.1"/>
    </source>
</evidence>
<proteinExistence type="predicted"/>
<name>A0AA88GQ67_NAELO</name>
<evidence type="ECO:0000256" key="1">
    <source>
        <dbReference type="SAM" id="MobiDB-lite"/>
    </source>
</evidence>
<dbReference type="GeneID" id="68097053"/>
<feature type="compositionally biased region" description="Polar residues" evidence="1">
    <location>
        <begin position="238"/>
        <end position="257"/>
    </location>
</feature>
<dbReference type="AlphaFoldDB" id="A0AA88GQ67"/>
<organism evidence="2 3">
    <name type="scientific">Naegleria lovaniensis</name>
    <name type="common">Amoeba</name>
    <dbReference type="NCBI Taxonomy" id="51637"/>
    <lineage>
        <taxon>Eukaryota</taxon>
        <taxon>Discoba</taxon>
        <taxon>Heterolobosea</taxon>
        <taxon>Tetramitia</taxon>
        <taxon>Eutetramitia</taxon>
        <taxon>Vahlkampfiidae</taxon>
        <taxon>Naegleria</taxon>
    </lineage>
</organism>
<dbReference type="EMBL" id="PYSW02000021">
    <property type="protein sequence ID" value="KAG2383261.1"/>
    <property type="molecule type" value="Genomic_DNA"/>
</dbReference>
<sequence>MTSLDFAASNHNLGSNGLSSFDFDATPTNSVSNHVFGNSTSTSTAAPSSTISSLADTTTFEDTLYSLISEKEGNKYYKGFRRTHKSQNGQILREQMFWVGDFIQFSIVGNPNEPASIHEGRISSIYTCTLFPNIKKCKVQMLHTQPQVKSEMGVIGSDSLSIKENSARRFMTNLEGEIFLHTITGRVFVVRDAKELKERCGFYVKDDPHVNTIDQDCYTSQLFSNSNNNNNSVKNDHPMSSSLTSHSNTNGTTLLRPQVSIPDSTHLTFSWTMKDFKTPSTSLYNYYTSCVIGENYNHGVVMLSVGNVCTLELRSNSQQGTSCIIAPSSLQTNQTVHMTNGSKMILMGRISKMFEEKSSLQHKYFAIEEIQVNTSNRKTSIMSYTGCVKTVSIHDIISVKKQL</sequence>
<protein>
    <submittedName>
        <fullName evidence="2">Uncharacterized protein</fullName>
    </submittedName>
</protein>
<accession>A0AA88GQ67</accession>
<evidence type="ECO:0000313" key="3">
    <source>
        <dbReference type="Proteomes" id="UP000816034"/>
    </source>
</evidence>
<dbReference type="RefSeq" id="XP_044548940.1">
    <property type="nucleotide sequence ID" value="XM_044694254.1"/>
</dbReference>